<dbReference type="Proteomes" id="UP000215453">
    <property type="component" value="Chromosome 12"/>
</dbReference>
<name>A0A1Y6LYT8_ZYMTR</name>
<accession>A0A1Y6LYT8</accession>
<proteinExistence type="predicted"/>
<sequence>MERMDSRTKSRQLQQWYAQDVGFDKIMASVVDSEKRLGEGKVAESERRKRKWMGLDDDGEEAAEEAGQVVEYDRGYLYHRPGRQFTFTRTILDQDRSLKSKKFLAEVSCAALLIFRVRFTI</sequence>
<dbReference type="EMBL" id="LT882687">
    <property type="protein sequence ID" value="SMY29557.1"/>
    <property type="molecule type" value="Genomic_DNA"/>
</dbReference>
<reference evidence="1 2" key="1">
    <citation type="submission" date="2016-10" db="EMBL/GenBank/DDBJ databases">
        <authorList>
            <person name="Varghese N."/>
        </authorList>
    </citation>
    <scope>NUCLEOTIDE SEQUENCE [LARGE SCALE GENOMIC DNA]</scope>
</reference>
<organism evidence="1 2">
    <name type="scientific">Zymoseptoria tritici ST99CH_1A5</name>
    <dbReference type="NCBI Taxonomy" id="1276529"/>
    <lineage>
        <taxon>Eukaryota</taxon>
        <taxon>Fungi</taxon>
        <taxon>Dikarya</taxon>
        <taxon>Ascomycota</taxon>
        <taxon>Pezizomycotina</taxon>
        <taxon>Dothideomycetes</taxon>
        <taxon>Dothideomycetidae</taxon>
        <taxon>Mycosphaerellales</taxon>
        <taxon>Mycosphaerellaceae</taxon>
        <taxon>Zymoseptoria</taxon>
    </lineage>
</organism>
<protein>
    <submittedName>
        <fullName evidence="1">Uncharacterized protein</fullName>
    </submittedName>
</protein>
<evidence type="ECO:0000313" key="1">
    <source>
        <dbReference type="EMBL" id="SMY29557.1"/>
    </source>
</evidence>
<evidence type="ECO:0000313" key="2">
    <source>
        <dbReference type="Proteomes" id="UP000215453"/>
    </source>
</evidence>
<dbReference type="AlphaFoldDB" id="A0A1Y6LYT8"/>
<gene>
    <name evidence="1" type="ORF">ZT1A5_G11006</name>
</gene>